<sequence>MVKGPVKVIIADKAKRALKDAYEHIKKDSVKSAEKVRDKLLASIKALAINPHFYPPDKYRQQNDGSYRAYELLKYRITYHVSEDQVTVIRVRHTKMDPLVY</sequence>
<dbReference type="SUPFAM" id="SSF143011">
    <property type="entry name" value="RelE-like"/>
    <property type="match status" value="1"/>
</dbReference>
<dbReference type="InterPro" id="IPR007712">
    <property type="entry name" value="RelE/ParE_toxin"/>
</dbReference>
<evidence type="ECO:0000313" key="3">
    <source>
        <dbReference type="Proteomes" id="UP000278351"/>
    </source>
</evidence>
<dbReference type="InterPro" id="IPR035093">
    <property type="entry name" value="RelE/ParE_toxin_dom_sf"/>
</dbReference>
<name>A0A3N4PYI4_9BACT</name>
<dbReference type="Pfam" id="PF05016">
    <property type="entry name" value="ParE_toxin"/>
    <property type="match status" value="1"/>
</dbReference>
<keyword evidence="3" id="KW-1185">Reference proteome</keyword>
<accession>A0A3N4PYI4</accession>
<dbReference type="EMBL" id="RPDH01000002">
    <property type="protein sequence ID" value="RPE09137.1"/>
    <property type="molecule type" value="Genomic_DNA"/>
</dbReference>
<dbReference type="Proteomes" id="UP000278351">
    <property type="component" value="Unassembled WGS sequence"/>
</dbReference>
<dbReference type="AlphaFoldDB" id="A0A3N4PYI4"/>
<dbReference type="Gene3D" id="3.30.2310.20">
    <property type="entry name" value="RelE-like"/>
    <property type="match status" value="1"/>
</dbReference>
<protein>
    <submittedName>
        <fullName evidence="2">Type II toxin-antitoxin system RelE/ParE family toxin</fullName>
    </submittedName>
</protein>
<organism evidence="2 3">
    <name type="scientific">Chitinophaga lutea</name>
    <dbReference type="NCBI Taxonomy" id="2488634"/>
    <lineage>
        <taxon>Bacteria</taxon>
        <taxon>Pseudomonadati</taxon>
        <taxon>Bacteroidota</taxon>
        <taxon>Chitinophagia</taxon>
        <taxon>Chitinophagales</taxon>
        <taxon>Chitinophagaceae</taxon>
        <taxon>Chitinophaga</taxon>
    </lineage>
</organism>
<evidence type="ECO:0000256" key="1">
    <source>
        <dbReference type="ARBA" id="ARBA00022649"/>
    </source>
</evidence>
<proteinExistence type="predicted"/>
<keyword evidence="1" id="KW-1277">Toxin-antitoxin system</keyword>
<dbReference type="RefSeq" id="WP_123848134.1">
    <property type="nucleotide sequence ID" value="NZ_RPDH01000002.1"/>
</dbReference>
<reference evidence="2 3" key="1">
    <citation type="submission" date="2018-11" db="EMBL/GenBank/DDBJ databases">
        <title>Chitinophaga lutea sp.nov., isolate from arsenic contaminated soil.</title>
        <authorList>
            <person name="Zong Y."/>
        </authorList>
    </citation>
    <scope>NUCLEOTIDE SEQUENCE [LARGE SCALE GENOMIC DNA]</scope>
    <source>
        <strain evidence="2 3">ZY74</strain>
    </source>
</reference>
<dbReference type="OrthoDB" id="962256at2"/>
<comment type="caution">
    <text evidence="2">The sequence shown here is derived from an EMBL/GenBank/DDBJ whole genome shotgun (WGS) entry which is preliminary data.</text>
</comment>
<gene>
    <name evidence="2" type="ORF">EGT74_19195</name>
</gene>
<evidence type="ECO:0000313" key="2">
    <source>
        <dbReference type="EMBL" id="RPE09137.1"/>
    </source>
</evidence>